<keyword evidence="5" id="KW-0788">Thiol protease</keyword>
<feature type="coiled-coil region" evidence="6">
    <location>
        <begin position="31"/>
        <end position="107"/>
    </location>
</feature>
<keyword evidence="4 9" id="KW-0378">Hydrolase</keyword>
<dbReference type="Proteomes" id="UP000183255">
    <property type="component" value="Unassembled WGS sequence"/>
</dbReference>
<dbReference type="GO" id="GO:0006508">
    <property type="term" value="P:proteolysis"/>
    <property type="evidence" value="ECO:0007669"/>
    <property type="project" value="UniProtKB-KW"/>
</dbReference>
<reference evidence="9 10" key="1">
    <citation type="submission" date="2016-10" db="EMBL/GenBank/DDBJ databases">
        <authorList>
            <person name="de Groot N.N."/>
        </authorList>
    </citation>
    <scope>NUCLEOTIDE SEQUENCE [LARGE SCALE GENOMIC DNA]</scope>
    <source>
        <strain evidence="9 10">CGMCC 1.5058</strain>
    </source>
</reference>
<dbReference type="InterPro" id="IPR038765">
    <property type="entry name" value="Papain-like_cys_pep_sf"/>
</dbReference>
<evidence type="ECO:0000256" key="4">
    <source>
        <dbReference type="ARBA" id="ARBA00022801"/>
    </source>
</evidence>
<evidence type="ECO:0000256" key="3">
    <source>
        <dbReference type="ARBA" id="ARBA00022729"/>
    </source>
</evidence>
<feature type="domain" description="NlpC/P60" evidence="8">
    <location>
        <begin position="299"/>
        <end position="418"/>
    </location>
</feature>
<organism evidence="9 10">
    <name type="scientific">Proteiniclasticum ruminis</name>
    <dbReference type="NCBI Taxonomy" id="398199"/>
    <lineage>
        <taxon>Bacteria</taxon>
        <taxon>Bacillati</taxon>
        <taxon>Bacillota</taxon>
        <taxon>Clostridia</taxon>
        <taxon>Eubacteriales</taxon>
        <taxon>Clostridiaceae</taxon>
        <taxon>Proteiniclasticum</taxon>
    </lineage>
</organism>
<feature type="signal peptide" evidence="7">
    <location>
        <begin position="1"/>
        <end position="27"/>
    </location>
</feature>
<dbReference type="PANTHER" id="PTHR47053">
    <property type="entry name" value="MUREIN DD-ENDOPEPTIDASE MEPH-RELATED"/>
    <property type="match status" value="1"/>
</dbReference>
<evidence type="ECO:0000256" key="7">
    <source>
        <dbReference type="SAM" id="SignalP"/>
    </source>
</evidence>
<dbReference type="InterPro" id="IPR051202">
    <property type="entry name" value="Peptidase_C40"/>
</dbReference>
<dbReference type="AlphaFoldDB" id="A0A1G8FTL8"/>
<accession>A0A1G8FTL8</accession>
<dbReference type="Gene3D" id="6.10.250.3150">
    <property type="match status" value="1"/>
</dbReference>
<evidence type="ECO:0000313" key="10">
    <source>
        <dbReference type="Proteomes" id="UP000183255"/>
    </source>
</evidence>
<keyword evidence="3 7" id="KW-0732">Signal</keyword>
<dbReference type="SUPFAM" id="SSF54001">
    <property type="entry name" value="Cysteine proteinases"/>
    <property type="match status" value="1"/>
</dbReference>
<feature type="coiled-coil region" evidence="6">
    <location>
        <begin position="154"/>
        <end position="223"/>
    </location>
</feature>
<dbReference type="InterPro" id="IPR000064">
    <property type="entry name" value="NLP_P60_dom"/>
</dbReference>
<evidence type="ECO:0000256" key="5">
    <source>
        <dbReference type="ARBA" id="ARBA00022807"/>
    </source>
</evidence>
<comment type="similarity">
    <text evidence="1">Belongs to the peptidase C40 family.</text>
</comment>
<dbReference type="Gene3D" id="3.90.1720.10">
    <property type="entry name" value="endopeptidase domain like (from Nostoc punctiforme)"/>
    <property type="match status" value="1"/>
</dbReference>
<dbReference type="PANTHER" id="PTHR47053:SF1">
    <property type="entry name" value="MUREIN DD-ENDOPEPTIDASE MEPH-RELATED"/>
    <property type="match status" value="1"/>
</dbReference>
<evidence type="ECO:0000313" key="9">
    <source>
        <dbReference type="EMBL" id="SDH85454.1"/>
    </source>
</evidence>
<keyword evidence="6" id="KW-0175">Coiled coil</keyword>
<gene>
    <name evidence="9" type="ORF">SAMN05421804_10131</name>
</gene>
<evidence type="ECO:0000256" key="2">
    <source>
        <dbReference type="ARBA" id="ARBA00022670"/>
    </source>
</evidence>
<proteinExistence type="inferred from homology"/>
<keyword evidence="2" id="KW-0645">Protease</keyword>
<dbReference type="Pfam" id="PF24568">
    <property type="entry name" value="CC_PcsB"/>
    <property type="match status" value="1"/>
</dbReference>
<evidence type="ECO:0000256" key="1">
    <source>
        <dbReference type="ARBA" id="ARBA00007074"/>
    </source>
</evidence>
<dbReference type="InterPro" id="IPR057309">
    <property type="entry name" value="PcsB_CC"/>
</dbReference>
<dbReference type="GO" id="GO:0008234">
    <property type="term" value="F:cysteine-type peptidase activity"/>
    <property type="evidence" value="ECO:0007669"/>
    <property type="project" value="UniProtKB-KW"/>
</dbReference>
<sequence length="418" mass="46050">MKNIKLKVIAAVIASSTIFGVTIPVNATPVSGDLEQNVQVQQEEYKEIENKINTLHMEISVILDEITDIMVKIEDNDAKISEVEAKKAETEEQIRETEANLHIKIEEYGERLRAMYKQGNAGMISAILGADSLGDFIARAEAIIQFAKIDRQLLDEIEAMKAALDNEKAALQQNIDALQILKAANEKDMAEAELKKSEADDKLAQLEEEERKIAGDLSNLENMLSSTSKSIIDDSSSSDDQLNAAITELRNTRSRIITDKADEEVVRYIEKAKAILKERKLERERAQASSNAGYTGSASVSSSAIVNKAYQYLGVKYVWGGTSPSGFDCSGFIQYVYRSQGINLPRASRAQAASGKYVSIANAQPGDILYFGQSSVTHVGIYIGNGKMIHSPRPGKSVEIVSISWHVNNYRIQGARRI</sequence>
<feature type="chain" id="PRO_5010281506" evidence="7">
    <location>
        <begin position="28"/>
        <end position="418"/>
    </location>
</feature>
<name>A0A1G8FTL8_9CLOT</name>
<dbReference type="EMBL" id="FNDZ01000001">
    <property type="protein sequence ID" value="SDH85454.1"/>
    <property type="molecule type" value="Genomic_DNA"/>
</dbReference>
<evidence type="ECO:0000259" key="8">
    <source>
        <dbReference type="PROSITE" id="PS51935"/>
    </source>
</evidence>
<dbReference type="PROSITE" id="PS51935">
    <property type="entry name" value="NLPC_P60"/>
    <property type="match status" value="1"/>
</dbReference>
<dbReference type="RefSeq" id="WP_031572535.1">
    <property type="nucleotide sequence ID" value="NZ_FNDZ01000001.1"/>
</dbReference>
<protein>
    <submittedName>
        <fullName evidence="9">Cell wall-associated hydrolase, NlpC family</fullName>
    </submittedName>
</protein>
<evidence type="ECO:0000256" key="6">
    <source>
        <dbReference type="SAM" id="Coils"/>
    </source>
</evidence>
<dbReference type="Pfam" id="PF00877">
    <property type="entry name" value="NLPC_P60"/>
    <property type="match status" value="1"/>
</dbReference>